<dbReference type="InterPro" id="IPR001702">
    <property type="entry name" value="Porin_Gram-ve"/>
</dbReference>
<feature type="signal peptide" evidence="11">
    <location>
        <begin position="1"/>
        <end position="23"/>
    </location>
</feature>
<evidence type="ECO:0000256" key="10">
    <source>
        <dbReference type="ARBA" id="ARBA00023237"/>
    </source>
</evidence>
<keyword evidence="8" id="KW-0626">Porin</keyword>
<comment type="subunit">
    <text evidence="2">Homotrimer.</text>
</comment>
<feature type="domain" description="Porin" evidence="12">
    <location>
        <begin position="16"/>
        <end position="367"/>
    </location>
</feature>
<evidence type="ECO:0000256" key="11">
    <source>
        <dbReference type="SAM" id="SignalP"/>
    </source>
</evidence>
<dbReference type="PRINTS" id="PR00182">
    <property type="entry name" value="ECOLNEIPORIN"/>
</dbReference>
<dbReference type="PRINTS" id="PR00184">
    <property type="entry name" value="NEISSPPORIN"/>
</dbReference>
<evidence type="ECO:0000256" key="8">
    <source>
        <dbReference type="ARBA" id="ARBA00023114"/>
    </source>
</evidence>
<dbReference type="EMBL" id="WTVH01000043">
    <property type="protein sequence ID" value="NMF95009.1"/>
    <property type="molecule type" value="Genomic_DNA"/>
</dbReference>
<evidence type="ECO:0000256" key="1">
    <source>
        <dbReference type="ARBA" id="ARBA00004571"/>
    </source>
</evidence>
<keyword evidence="9" id="KW-0472">Membrane</keyword>
<comment type="caution">
    <text evidence="13">The sequence shown here is derived from an EMBL/GenBank/DDBJ whole genome shotgun (WGS) entry which is preliminary data.</text>
</comment>
<dbReference type="CDD" id="cd00342">
    <property type="entry name" value="gram_neg_porins"/>
    <property type="match status" value="1"/>
</dbReference>
<evidence type="ECO:0000256" key="9">
    <source>
        <dbReference type="ARBA" id="ARBA00023136"/>
    </source>
</evidence>
<evidence type="ECO:0000256" key="6">
    <source>
        <dbReference type="ARBA" id="ARBA00022729"/>
    </source>
</evidence>
<dbReference type="InterPro" id="IPR002299">
    <property type="entry name" value="Porin_Neis"/>
</dbReference>
<evidence type="ECO:0000256" key="2">
    <source>
        <dbReference type="ARBA" id="ARBA00011233"/>
    </source>
</evidence>
<keyword evidence="5" id="KW-0812">Transmembrane</keyword>
<evidence type="ECO:0000256" key="5">
    <source>
        <dbReference type="ARBA" id="ARBA00022692"/>
    </source>
</evidence>
<gene>
    <name evidence="13" type="ORF">GO608_16990</name>
</gene>
<keyword evidence="3" id="KW-0813">Transport</keyword>
<evidence type="ECO:0000313" key="14">
    <source>
        <dbReference type="Proteomes" id="UP000601990"/>
    </source>
</evidence>
<sequence length="397" mass="42311">MRKKRLYVIVVTGGLMVPLVAQADSSNVVIYGKLYPQIGQAKTTGATRPGAPVSTLTGAPGGNNIASHTEINASNSRLGFRGSEDLGNGYKAHFQIEQRVSIDSNTGLSSARNSFVGLSGDFGLVKLGIHDSVYKSLGDGMNFLGISSGNFVSNSNILSKPAFGISKPGSFHLRPPNTILYESPKFAGFQVHAQYATDEGKTDERDPHLQSYGVIFGRGGLYVAVAHEIHTDYFGGSRNAPAALSNFTAAPDANSKDTGTRATLRYKFGNSRIEGNYAMLKYKETDGLPNRFKEYKQNAWSLGFDHRFGNWLAAISYARASADSCSLVGGAACSTSGLDGDMWSLGGSYSLSKRTSLFAMATRLTNGRSARFNNMENGSADTGADITQAALGISHSF</sequence>
<organism evidence="13 14">
    <name type="scientific">Aromatoleum buckelii</name>
    <dbReference type="NCBI Taxonomy" id="200254"/>
    <lineage>
        <taxon>Bacteria</taxon>
        <taxon>Pseudomonadati</taxon>
        <taxon>Pseudomonadota</taxon>
        <taxon>Betaproteobacteria</taxon>
        <taxon>Rhodocyclales</taxon>
        <taxon>Rhodocyclaceae</taxon>
        <taxon>Aromatoleum</taxon>
    </lineage>
</organism>
<dbReference type="InterPro" id="IPR033900">
    <property type="entry name" value="Gram_neg_porin_domain"/>
</dbReference>
<name>A0ABX1N6V9_9RHOO</name>
<dbReference type="SUPFAM" id="SSF56935">
    <property type="entry name" value="Porins"/>
    <property type="match status" value="1"/>
</dbReference>
<keyword evidence="6 11" id="KW-0732">Signal</keyword>
<accession>A0ABX1N6V9</accession>
<dbReference type="InterPro" id="IPR050298">
    <property type="entry name" value="Gram-neg_bact_OMP"/>
</dbReference>
<comment type="subcellular location">
    <subcellularLocation>
        <location evidence="1">Cell outer membrane</location>
        <topology evidence="1">Multi-pass membrane protein</topology>
    </subcellularLocation>
</comment>
<evidence type="ECO:0000313" key="13">
    <source>
        <dbReference type="EMBL" id="NMF95009.1"/>
    </source>
</evidence>
<feature type="chain" id="PRO_5047425920" evidence="11">
    <location>
        <begin position="24"/>
        <end position="397"/>
    </location>
</feature>
<keyword evidence="10" id="KW-0998">Cell outer membrane</keyword>
<dbReference type="Gene3D" id="2.40.160.10">
    <property type="entry name" value="Porin"/>
    <property type="match status" value="1"/>
</dbReference>
<dbReference type="PANTHER" id="PTHR34501:SF9">
    <property type="entry name" value="MAJOR OUTER MEMBRANE PROTEIN P.IA"/>
    <property type="match status" value="1"/>
</dbReference>
<dbReference type="Proteomes" id="UP000601990">
    <property type="component" value="Unassembled WGS sequence"/>
</dbReference>
<dbReference type="Pfam" id="PF13609">
    <property type="entry name" value="Porin_4"/>
    <property type="match status" value="1"/>
</dbReference>
<dbReference type="PANTHER" id="PTHR34501">
    <property type="entry name" value="PROTEIN YDDL-RELATED"/>
    <property type="match status" value="1"/>
</dbReference>
<reference evidence="13" key="1">
    <citation type="submission" date="2019-12" db="EMBL/GenBank/DDBJ databases">
        <title>Comparative genomics gives insights into the taxonomy of the Azoarcus-Aromatoleum group and reveals separate origins of nif in the plant-associated Azoarcus and non-plant-associated Aromatoleum sub-groups.</title>
        <authorList>
            <person name="Lafos M."/>
            <person name="Maluk M."/>
            <person name="Batista M."/>
            <person name="Junghare M."/>
            <person name="Carmona M."/>
            <person name="Faoro H."/>
            <person name="Cruz L.M."/>
            <person name="Battistoni F."/>
            <person name="De Souza E."/>
            <person name="Pedrosa F."/>
            <person name="Chen W.-M."/>
            <person name="Poole P.S."/>
            <person name="Dixon R.A."/>
            <person name="James E.K."/>
        </authorList>
    </citation>
    <scope>NUCLEOTIDE SEQUENCE</scope>
    <source>
        <strain evidence="13">U120</strain>
    </source>
</reference>
<keyword evidence="14" id="KW-1185">Reference proteome</keyword>
<protein>
    <submittedName>
        <fullName evidence="13">Porin</fullName>
    </submittedName>
</protein>
<keyword evidence="4" id="KW-1134">Transmembrane beta strand</keyword>
<evidence type="ECO:0000259" key="12">
    <source>
        <dbReference type="Pfam" id="PF13609"/>
    </source>
</evidence>
<evidence type="ECO:0000256" key="7">
    <source>
        <dbReference type="ARBA" id="ARBA00023065"/>
    </source>
</evidence>
<proteinExistence type="predicted"/>
<evidence type="ECO:0000256" key="4">
    <source>
        <dbReference type="ARBA" id="ARBA00022452"/>
    </source>
</evidence>
<evidence type="ECO:0000256" key="3">
    <source>
        <dbReference type="ARBA" id="ARBA00022448"/>
    </source>
</evidence>
<keyword evidence="7" id="KW-0406">Ion transport</keyword>
<dbReference type="InterPro" id="IPR023614">
    <property type="entry name" value="Porin_dom_sf"/>
</dbReference>